<evidence type="ECO:0000313" key="2">
    <source>
        <dbReference type="Proteomes" id="UP000612808"/>
    </source>
</evidence>
<accession>A0A8J3JEB0</accession>
<evidence type="ECO:0000313" key="1">
    <source>
        <dbReference type="EMBL" id="GID13263.1"/>
    </source>
</evidence>
<dbReference type="Proteomes" id="UP000612808">
    <property type="component" value="Unassembled WGS sequence"/>
</dbReference>
<reference evidence="1" key="1">
    <citation type="submission" date="2021-01" db="EMBL/GenBank/DDBJ databases">
        <title>Whole genome shotgun sequence of Actinocatenispora rupis NBRC 107355.</title>
        <authorList>
            <person name="Komaki H."/>
            <person name="Tamura T."/>
        </authorList>
    </citation>
    <scope>NUCLEOTIDE SEQUENCE</scope>
    <source>
        <strain evidence="1">NBRC 107355</strain>
    </source>
</reference>
<comment type="caution">
    <text evidence="1">The sequence shown here is derived from an EMBL/GenBank/DDBJ whole genome shotgun (WGS) entry which is preliminary data.</text>
</comment>
<name>A0A8J3JEB0_9ACTN</name>
<sequence length="99" mass="11070">MLGRMVPGRTVFRHDRLVLLWPFGPADRTVEGVGLGTSVYEAWLAYPDAEALRPAPDARSDALLVRRTGRGYLMRHDGAVVREMYAGTEDLLRATYHAN</sequence>
<keyword evidence="2" id="KW-1185">Reference proteome</keyword>
<dbReference type="AlphaFoldDB" id="A0A8J3JEB0"/>
<gene>
    <name evidence="1" type="ORF">Aru02nite_41520</name>
</gene>
<organism evidence="1 2">
    <name type="scientific">Actinocatenispora rupis</name>
    <dbReference type="NCBI Taxonomy" id="519421"/>
    <lineage>
        <taxon>Bacteria</taxon>
        <taxon>Bacillati</taxon>
        <taxon>Actinomycetota</taxon>
        <taxon>Actinomycetes</taxon>
        <taxon>Micromonosporales</taxon>
        <taxon>Micromonosporaceae</taxon>
        <taxon>Actinocatenispora</taxon>
    </lineage>
</organism>
<proteinExistence type="predicted"/>
<dbReference type="EMBL" id="BOMB01000023">
    <property type="protein sequence ID" value="GID13263.1"/>
    <property type="molecule type" value="Genomic_DNA"/>
</dbReference>
<protein>
    <submittedName>
        <fullName evidence="1">Uncharacterized protein</fullName>
    </submittedName>
</protein>